<name>A0A385DGU4_9ACTN</name>
<dbReference type="Proteomes" id="UP000259636">
    <property type="component" value="Chromosome"/>
</dbReference>
<sequence length="174" mass="19628">MNEPGGSAAAAPVREWRRCLAARLFMLTGATGMTAAFLASPFLLQGAPLRWQDLLGPPALLLFAVCYFAPFRARLVLTPSALHVRNLREVVIPLEQIDRVTWLHWGLAIHTKDGRRHRSLAVDRIDFPRFWRSRSRGREARRAILHAVARRREEAAVPEGPTRPVKGPRWPSST</sequence>
<gene>
    <name evidence="3" type="ORF">D0C37_21295</name>
</gene>
<feature type="region of interest" description="Disordered" evidence="1">
    <location>
        <begin position="151"/>
        <end position="174"/>
    </location>
</feature>
<evidence type="ECO:0008006" key="5">
    <source>
        <dbReference type="Google" id="ProtNLM"/>
    </source>
</evidence>
<dbReference type="EMBL" id="CP031742">
    <property type="protein sequence ID" value="AXQ56887.1"/>
    <property type="molecule type" value="Genomic_DNA"/>
</dbReference>
<protein>
    <recommendedName>
        <fullName evidence="5">PH domain-containing protein</fullName>
    </recommendedName>
</protein>
<reference evidence="3 4" key="1">
    <citation type="submission" date="2018-08" db="EMBL/GenBank/DDBJ databases">
        <authorList>
            <person name="Ferrada E.E."/>
            <person name="Latorre B.A."/>
        </authorList>
    </citation>
    <scope>NUCLEOTIDE SEQUENCE [LARGE SCALE GENOMIC DNA]</scope>
    <source>
        <strain evidence="3 4">VK-A60T</strain>
    </source>
</reference>
<accession>A0A385DGU4</accession>
<keyword evidence="2" id="KW-0812">Transmembrane</keyword>
<evidence type="ECO:0000256" key="2">
    <source>
        <dbReference type="SAM" id="Phobius"/>
    </source>
</evidence>
<dbReference type="KEGG" id="sky:D0C37_21295"/>
<dbReference type="RefSeq" id="WP_117350047.1">
    <property type="nucleotide sequence ID" value="NZ_CP031742.1"/>
</dbReference>
<evidence type="ECO:0000256" key="1">
    <source>
        <dbReference type="SAM" id="MobiDB-lite"/>
    </source>
</evidence>
<dbReference type="GeneID" id="300116687"/>
<dbReference type="AlphaFoldDB" id="A0A385DGU4"/>
<keyword evidence="2" id="KW-0472">Membrane</keyword>
<proteinExistence type="predicted"/>
<feature type="transmembrane region" description="Helical" evidence="2">
    <location>
        <begin position="56"/>
        <end position="77"/>
    </location>
</feature>
<evidence type="ECO:0000313" key="4">
    <source>
        <dbReference type="Proteomes" id="UP000259636"/>
    </source>
</evidence>
<organism evidence="3 4">
    <name type="scientific">Streptomyces koyangensis</name>
    <dbReference type="NCBI Taxonomy" id="188770"/>
    <lineage>
        <taxon>Bacteria</taxon>
        <taxon>Bacillati</taxon>
        <taxon>Actinomycetota</taxon>
        <taxon>Actinomycetes</taxon>
        <taxon>Kitasatosporales</taxon>
        <taxon>Streptomycetaceae</taxon>
        <taxon>Streptomyces</taxon>
        <taxon>Streptomyces aurantiacus group</taxon>
    </lineage>
</organism>
<keyword evidence="2" id="KW-1133">Transmembrane helix</keyword>
<feature type="transmembrane region" description="Helical" evidence="2">
    <location>
        <begin position="24"/>
        <end position="44"/>
    </location>
</feature>
<evidence type="ECO:0000313" key="3">
    <source>
        <dbReference type="EMBL" id="AXQ56887.1"/>
    </source>
</evidence>